<dbReference type="GO" id="GO:0055085">
    <property type="term" value="P:transmembrane transport"/>
    <property type="evidence" value="ECO:0007669"/>
    <property type="project" value="InterPro"/>
</dbReference>
<sequence length="293" mass="31513">MTQNVLSQTISLAQPLPSKPVETTNVRRRTGVVISGEKHWKPWVVWLIQAAILIAIVGGWEVAAQLGYIDPFFWSSPSRIFAAAIAMFEQGTIFQDTWFTFEATIIGFLLGSLIGAVIGLSLWWSVNAAAVAQPYIVVFNSVPKIALGPLIILIFGIGISSKIALAIAFTAVITALAAYAGVKAVDDDLVKLTLSLGGRRRDIFFKIVVPSSLPWIASSLHINIGLALAGAIAGEFISSQYGLGKIIMYAGATYDMALIWVGIIILALLATALYAVVSWLEHKLMKGQSIKTI</sequence>
<name>A0AB35FDN6_9HYPH</name>
<dbReference type="SUPFAM" id="SSF161098">
    <property type="entry name" value="MetI-like"/>
    <property type="match status" value="1"/>
</dbReference>
<accession>A0AB35FDN6</accession>
<feature type="transmembrane region" description="Helical" evidence="7">
    <location>
        <begin position="105"/>
        <end position="124"/>
    </location>
</feature>
<feature type="transmembrane region" description="Helical" evidence="7">
    <location>
        <begin position="43"/>
        <end position="68"/>
    </location>
</feature>
<evidence type="ECO:0000313" key="10">
    <source>
        <dbReference type="Proteomes" id="UP000758022"/>
    </source>
</evidence>
<evidence type="ECO:0000256" key="1">
    <source>
        <dbReference type="ARBA" id="ARBA00004651"/>
    </source>
</evidence>
<dbReference type="Proteomes" id="UP000758022">
    <property type="component" value="Unassembled WGS sequence"/>
</dbReference>
<evidence type="ECO:0000259" key="8">
    <source>
        <dbReference type="PROSITE" id="PS50928"/>
    </source>
</evidence>
<protein>
    <submittedName>
        <fullName evidence="9">ABC transporter permease</fullName>
    </submittedName>
</protein>
<dbReference type="PANTHER" id="PTHR30151:SF19">
    <property type="entry name" value="ABC TRANSPORTER PERMEASE"/>
    <property type="match status" value="1"/>
</dbReference>
<dbReference type="GO" id="GO:0005886">
    <property type="term" value="C:plasma membrane"/>
    <property type="evidence" value="ECO:0007669"/>
    <property type="project" value="UniProtKB-SubCell"/>
</dbReference>
<feature type="transmembrane region" description="Helical" evidence="7">
    <location>
        <begin position="163"/>
        <end position="182"/>
    </location>
</feature>
<dbReference type="AlphaFoldDB" id="A0AB35FDN6"/>
<feature type="domain" description="ABC transmembrane type-1" evidence="8">
    <location>
        <begin position="97"/>
        <end position="277"/>
    </location>
</feature>
<reference evidence="9" key="1">
    <citation type="submission" date="2020-04" db="EMBL/GenBank/DDBJ databases">
        <title>Global-level population genomics supports evidence of horizontal gene transfer on evolution of Rhizobia in Lentils.</title>
        <authorList>
            <person name="Gai Y."/>
            <person name="Cook D."/>
            <person name="Riely B."/>
        </authorList>
    </citation>
    <scope>NUCLEOTIDE SEQUENCE</scope>
    <source>
        <strain evidence="9">TLR9</strain>
    </source>
</reference>
<keyword evidence="4 7" id="KW-0812">Transmembrane</keyword>
<keyword evidence="6 7" id="KW-0472">Membrane</keyword>
<evidence type="ECO:0000256" key="6">
    <source>
        <dbReference type="ARBA" id="ARBA00023136"/>
    </source>
</evidence>
<dbReference type="Gene3D" id="1.10.3720.10">
    <property type="entry name" value="MetI-like"/>
    <property type="match status" value="1"/>
</dbReference>
<comment type="similarity">
    <text evidence="7">Belongs to the binding-protein-dependent transport system permease family.</text>
</comment>
<feature type="transmembrane region" description="Helical" evidence="7">
    <location>
        <begin position="136"/>
        <end position="157"/>
    </location>
</feature>
<dbReference type="CDD" id="cd06261">
    <property type="entry name" value="TM_PBP2"/>
    <property type="match status" value="1"/>
</dbReference>
<keyword evidence="3" id="KW-1003">Cell membrane</keyword>
<gene>
    <name evidence="9" type="ORF">HFO74_14860</name>
</gene>
<comment type="subcellular location">
    <subcellularLocation>
        <location evidence="1 7">Cell membrane</location>
        <topology evidence="1 7">Multi-pass membrane protein</topology>
    </subcellularLocation>
</comment>
<dbReference type="Pfam" id="PF00528">
    <property type="entry name" value="BPD_transp_1"/>
    <property type="match status" value="1"/>
</dbReference>
<keyword evidence="2 7" id="KW-0813">Transport</keyword>
<dbReference type="InterPro" id="IPR035906">
    <property type="entry name" value="MetI-like_sf"/>
</dbReference>
<comment type="caution">
    <text evidence="9">The sequence shown here is derived from an EMBL/GenBank/DDBJ whole genome shotgun (WGS) entry which is preliminary data.</text>
</comment>
<dbReference type="RefSeq" id="WP_221979271.1">
    <property type="nucleotide sequence ID" value="NZ_JAAXQQ010000004.1"/>
</dbReference>
<feature type="transmembrane region" description="Helical" evidence="7">
    <location>
        <begin position="257"/>
        <end position="280"/>
    </location>
</feature>
<dbReference type="InterPro" id="IPR000515">
    <property type="entry name" value="MetI-like"/>
</dbReference>
<dbReference type="PROSITE" id="PS50928">
    <property type="entry name" value="ABC_TM1"/>
    <property type="match status" value="1"/>
</dbReference>
<evidence type="ECO:0000256" key="5">
    <source>
        <dbReference type="ARBA" id="ARBA00022989"/>
    </source>
</evidence>
<proteinExistence type="inferred from homology"/>
<feature type="transmembrane region" description="Helical" evidence="7">
    <location>
        <begin position="203"/>
        <end position="233"/>
    </location>
</feature>
<dbReference type="PANTHER" id="PTHR30151">
    <property type="entry name" value="ALKANE SULFONATE ABC TRANSPORTER-RELATED, MEMBRANE SUBUNIT"/>
    <property type="match status" value="1"/>
</dbReference>
<dbReference type="EMBL" id="JAAXQQ010000004">
    <property type="protein sequence ID" value="MBY3064700.1"/>
    <property type="molecule type" value="Genomic_DNA"/>
</dbReference>
<keyword evidence="5 7" id="KW-1133">Transmembrane helix</keyword>
<organism evidence="9 10">
    <name type="scientific">Rhizobium laguerreae</name>
    <dbReference type="NCBI Taxonomy" id="1076926"/>
    <lineage>
        <taxon>Bacteria</taxon>
        <taxon>Pseudomonadati</taxon>
        <taxon>Pseudomonadota</taxon>
        <taxon>Alphaproteobacteria</taxon>
        <taxon>Hyphomicrobiales</taxon>
        <taxon>Rhizobiaceae</taxon>
        <taxon>Rhizobium/Agrobacterium group</taxon>
        <taxon>Rhizobium</taxon>
    </lineage>
</organism>
<evidence type="ECO:0000256" key="2">
    <source>
        <dbReference type="ARBA" id="ARBA00022448"/>
    </source>
</evidence>
<evidence type="ECO:0000313" key="9">
    <source>
        <dbReference type="EMBL" id="MBY3064700.1"/>
    </source>
</evidence>
<evidence type="ECO:0000256" key="7">
    <source>
        <dbReference type="RuleBase" id="RU363032"/>
    </source>
</evidence>
<evidence type="ECO:0000256" key="3">
    <source>
        <dbReference type="ARBA" id="ARBA00022475"/>
    </source>
</evidence>
<evidence type="ECO:0000256" key="4">
    <source>
        <dbReference type="ARBA" id="ARBA00022692"/>
    </source>
</evidence>